<feature type="domain" description="DNA polymerase III delta N-terminal" evidence="9">
    <location>
        <begin position="2"/>
        <end position="108"/>
    </location>
</feature>
<dbReference type="InterPro" id="IPR027417">
    <property type="entry name" value="P-loop_NTPase"/>
</dbReference>
<dbReference type="InterPro" id="IPR048466">
    <property type="entry name" value="DNA_pol3_delta-like_C"/>
</dbReference>
<gene>
    <name evidence="11" type="primary">holA</name>
    <name evidence="11" type="ORF">IDM49_06210</name>
</gene>
<dbReference type="Gene3D" id="3.40.50.300">
    <property type="entry name" value="P-loop containing nucleotide triphosphate hydrolases"/>
    <property type="match status" value="1"/>
</dbReference>
<evidence type="ECO:0000256" key="7">
    <source>
        <dbReference type="ARBA" id="ARBA00034754"/>
    </source>
</evidence>
<evidence type="ECO:0000256" key="8">
    <source>
        <dbReference type="ARBA" id="ARBA00049244"/>
    </source>
</evidence>
<keyword evidence="5" id="KW-0235">DNA replication</keyword>
<keyword evidence="4 11" id="KW-0548">Nucleotidyltransferase</keyword>
<dbReference type="SUPFAM" id="SSF52540">
    <property type="entry name" value="P-loop containing nucleoside triphosphate hydrolases"/>
    <property type="match status" value="1"/>
</dbReference>
<dbReference type="GO" id="GO:0006261">
    <property type="term" value="P:DNA-templated DNA replication"/>
    <property type="evidence" value="ECO:0007669"/>
    <property type="project" value="TreeGrafter"/>
</dbReference>
<evidence type="ECO:0000256" key="5">
    <source>
        <dbReference type="ARBA" id="ARBA00022705"/>
    </source>
</evidence>
<comment type="catalytic activity">
    <reaction evidence="8">
        <text>DNA(n) + a 2'-deoxyribonucleoside 5'-triphosphate = DNA(n+1) + diphosphate</text>
        <dbReference type="Rhea" id="RHEA:22508"/>
        <dbReference type="Rhea" id="RHEA-COMP:17339"/>
        <dbReference type="Rhea" id="RHEA-COMP:17340"/>
        <dbReference type="ChEBI" id="CHEBI:33019"/>
        <dbReference type="ChEBI" id="CHEBI:61560"/>
        <dbReference type="ChEBI" id="CHEBI:173112"/>
        <dbReference type="EC" id="2.7.7.7"/>
    </reaction>
</comment>
<dbReference type="PANTHER" id="PTHR34388">
    <property type="entry name" value="DNA POLYMERASE III SUBUNIT DELTA"/>
    <property type="match status" value="1"/>
</dbReference>
<organism evidence="11 12">
    <name type="scientific">Rothia terrae</name>
    <dbReference type="NCBI Taxonomy" id="396015"/>
    <lineage>
        <taxon>Bacteria</taxon>
        <taxon>Bacillati</taxon>
        <taxon>Actinomycetota</taxon>
        <taxon>Actinomycetes</taxon>
        <taxon>Micrococcales</taxon>
        <taxon>Micrococcaceae</taxon>
        <taxon>Rothia</taxon>
    </lineage>
</organism>
<dbReference type="AlphaFoldDB" id="A0A7H2BGS3"/>
<evidence type="ECO:0000313" key="12">
    <source>
        <dbReference type="Proteomes" id="UP000516404"/>
    </source>
</evidence>
<feature type="domain" description="DNA polymerase III delta subunit-like C-terminal" evidence="10">
    <location>
        <begin position="188"/>
        <end position="297"/>
    </location>
</feature>
<evidence type="ECO:0000259" key="10">
    <source>
        <dbReference type="Pfam" id="PF21694"/>
    </source>
</evidence>
<dbReference type="PANTHER" id="PTHR34388:SF1">
    <property type="entry name" value="DNA POLYMERASE III SUBUNIT DELTA"/>
    <property type="match status" value="1"/>
</dbReference>
<keyword evidence="3 11" id="KW-0808">Transferase</keyword>
<dbReference type="GO" id="GO:0003887">
    <property type="term" value="F:DNA-directed DNA polymerase activity"/>
    <property type="evidence" value="ECO:0007669"/>
    <property type="project" value="UniProtKB-KW"/>
</dbReference>
<evidence type="ECO:0000256" key="6">
    <source>
        <dbReference type="ARBA" id="ARBA00022932"/>
    </source>
</evidence>
<evidence type="ECO:0000259" key="9">
    <source>
        <dbReference type="Pfam" id="PF06144"/>
    </source>
</evidence>
<dbReference type="InterPro" id="IPR008921">
    <property type="entry name" value="DNA_pol3_clamp-load_cplx_C"/>
</dbReference>
<dbReference type="GO" id="GO:0003677">
    <property type="term" value="F:DNA binding"/>
    <property type="evidence" value="ECO:0007669"/>
    <property type="project" value="InterPro"/>
</dbReference>
<dbReference type="EC" id="2.7.7.7" evidence="1"/>
<evidence type="ECO:0000256" key="3">
    <source>
        <dbReference type="ARBA" id="ARBA00022679"/>
    </source>
</evidence>
<comment type="similarity">
    <text evidence="7">Belongs to the DNA polymerase HolA subunit family.</text>
</comment>
<dbReference type="Pfam" id="PF06144">
    <property type="entry name" value="DNA_pol3_delta"/>
    <property type="match status" value="1"/>
</dbReference>
<dbReference type="InterPro" id="IPR010372">
    <property type="entry name" value="DNA_pol3_delta_N"/>
</dbReference>
<reference evidence="11 12" key="1">
    <citation type="submission" date="2020-09" db="EMBL/GenBank/DDBJ databases">
        <title>Investigation of environmental microbes.</title>
        <authorList>
            <person name="Ou Y."/>
            <person name="Kang Q."/>
        </authorList>
    </citation>
    <scope>NUCLEOTIDE SEQUENCE [LARGE SCALE GENOMIC DNA]</scope>
    <source>
        <strain evidence="11 12">KJZ-14</strain>
    </source>
</reference>
<name>A0A7H2BGS3_9MICC</name>
<evidence type="ECO:0000256" key="2">
    <source>
        <dbReference type="ARBA" id="ARBA00017703"/>
    </source>
</evidence>
<accession>A0A7H2BGS3</accession>
<dbReference type="KEGG" id="rter:IDM49_06210"/>
<evidence type="ECO:0000256" key="1">
    <source>
        <dbReference type="ARBA" id="ARBA00012417"/>
    </source>
</evidence>
<protein>
    <recommendedName>
        <fullName evidence="2">DNA polymerase III subunit delta</fullName>
        <ecNumber evidence="1">2.7.7.7</ecNumber>
    </recommendedName>
</protein>
<evidence type="ECO:0000313" key="11">
    <source>
        <dbReference type="EMBL" id="QNV38869.1"/>
    </source>
</evidence>
<dbReference type="Pfam" id="PF21694">
    <property type="entry name" value="DNA_pol3_delta_C"/>
    <property type="match status" value="1"/>
</dbReference>
<dbReference type="InterPro" id="IPR005790">
    <property type="entry name" value="DNA_polIII_delta"/>
</dbReference>
<dbReference type="EMBL" id="CP061539">
    <property type="protein sequence ID" value="QNV38869.1"/>
    <property type="molecule type" value="Genomic_DNA"/>
</dbReference>
<dbReference type="SUPFAM" id="SSF48019">
    <property type="entry name" value="post-AAA+ oligomerization domain-like"/>
    <property type="match status" value="1"/>
</dbReference>
<keyword evidence="12" id="KW-1185">Reference proteome</keyword>
<dbReference type="Proteomes" id="UP000516404">
    <property type="component" value="Chromosome"/>
</dbReference>
<evidence type="ECO:0000256" key="4">
    <source>
        <dbReference type="ARBA" id="ARBA00022695"/>
    </source>
</evidence>
<dbReference type="Gene3D" id="1.20.272.10">
    <property type="match status" value="1"/>
</dbReference>
<dbReference type="NCBIfam" id="TIGR01128">
    <property type="entry name" value="holA"/>
    <property type="match status" value="1"/>
</dbReference>
<dbReference type="GO" id="GO:0009360">
    <property type="term" value="C:DNA polymerase III complex"/>
    <property type="evidence" value="ECO:0007669"/>
    <property type="project" value="InterPro"/>
</dbReference>
<keyword evidence="6" id="KW-0239">DNA-directed DNA polymerase</keyword>
<proteinExistence type="inferred from homology"/>
<sequence length="304" mass="33109">MLYGSEEFFASRARDRIRAEFRKANDDVEVIQLNAKDYKTGQLIAETSPSLFGGAKIVEVENLASMSDAFLADALQYVQTPDTDSVVVMIHSGGNKGKKLIDTVKKSSHPFIEIKPLKKDSEKQNFVHYMVKDMGRHIQPDAVEMLVSAAGNDISELASACQQLVKDSEGTIDLKLVDKYYGHRVEVTAFKVSDAAVSGNPRVAMKLLRNALDTGVEPIPLVGALAARMRNISKVHGGRSANGIPGMAPWQAQQALRESRRFSSDDIARIFTVLAEADAALKGESSTPEYVVEKAVLAIATDGR</sequence>